<accession>A0AA36MDT7</accession>
<comment type="caution">
    <text evidence="3">The sequence shown here is derived from an EMBL/GenBank/DDBJ whole genome shotgun (WGS) entry which is preliminary data.</text>
</comment>
<protein>
    <submittedName>
        <fullName evidence="3">Uncharacterized protein</fullName>
    </submittedName>
</protein>
<dbReference type="EMBL" id="CATQJL010000326">
    <property type="protein sequence ID" value="CAJ0608706.1"/>
    <property type="molecule type" value="Genomic_DNA"/>
</dbReference>
<dbReference type="PANTHER" id="PTHR23219:SF13">
    <property type="entry name" value="TYROSINE-PROTEIN PHOSPHATASE DOMAIN-CONTAINING PROTEIN"/>
    <property type="match status" value="1"/>
</dbReference>
<dbReference type="Gene3D" id="3.30.230.10">
    <property type="match status" value="1"/>
</dbReference>
<dbReference type="SUPFAM" id="SSF52799">
    <property type="entry name" value="(Phosphotyrosine protein) phosphatases II"/>
    <property type="match status" value="1"/>
</dbReference>
<dbReference type="PROSITE" id="PS50056">
    <property type="entry name" value="TYR_PHOSPHATASE_2"/>
    <property type="match status" value="1"/>
</dbReference>
<dbReference type="SUPFAM" id="SSF54211">
    <property type="entry name" value="Ribosomal protein S5 domain 2-like"/>
    <property type="match status" value="1"/>
</dbReference>
<dbReference type="Pfam" id="PF00102">
    <property type="entry name" value="Y_phosphatase"/>
    <property type="match status" value="1"/>
</dbReference>
<dbReference type="Proteomes" id="UP001176961">
    <property type="component" value="Unassembled WGS sequence"/>
</dbReference>
<dbReference type="Pfam" id="PF25118">
    <property type="entry name" value="EFL1"/>
    <property type="match status" value="1"/>
</dbReference>
<name>A0AA36MDT7_CYLNA</name>
<dbReference type="InterPro" id="IPR029021">
    <property type="entry name" value="Prot-tyrosine_phosphatase-like"/>
</dbReference>
<dbReference type="GO" id="GO:0004725">
    <property type="term" value="F:protein tyrosine phosphatase activity"/>
    <property type="evidence" value="ECO:0007669"/>
    <property type="project" value="InterPro"/>
</dbReference>
<reference evidence="3" key="1">
    <citation type="submission" date="2023-07" db="EMBL/GenBank/DDBJ databases">
        <authorList>
            <consortium name="CYATHOMIX"/>
        </authorList>
    </citation>
    <scope>NUCLEOTIDE SEQUENCE</scope>
    <source>
        <strain evidence="3">N/A</strain>
    </source>
</reference>
<dbReference type="InterPro" id="IPR000242">
    <property type="entry name" value="PTP_cat"/>
</dbReference>
<dbReference type="InterPro" id="IPR016130">
    <property type="entry name" value="Tyr_Pase_AS"/>
</dbReference>
<proteinExistence type="predicted"/>
<dbReference type="PROSITE" id="PS50055">
    <property type="entry name" value="TYR_PHOSPHATASE_PTP"/>
    <property type="match status" value="1"/>
</dbReference>
<evidence type="ECO:0000259" key="2">
    <source>
        <dbReference type="PROSITE" id="PS50056"/>
    </source>
</evidence>
<evidence type="ECO:0000313" key="4">
    <source>
        <dbReference type="Proteomes" id="UP001176961"/>
    </source>
</evidence>
<feature type="domain" description="Tyrosine-protein phosphatase" evidence="1">
    <location>
        <begin position="1"/>
        <end position="63"/>
    </location>
</feature>
<dbReference type="PROSITE" id="PS00383">
    <property type="entry name" value="TYR_PHOSPHATASE_1"/>
    <property type="match status" value="1"/>
</dbReference>
<dbReference type="InterPro" id="IPR000387">
    <property type="entry name" value="Tyr_Pase_dom"/>
</dbReference>
<dbReference type="InterPro" id="IPR014721">
    <property type="entry name" value="Ribsml_uS5_D2-typ_fold_subgr"/>
</dbReference>
<dbReference type="AlphaFoldDB" id="A0AA36MDT7"/>
<dbReference type="InterPro" id="IPR020568">
    <property type="entry name" value="Ribosomal_Su5_D2-typ_SF"/>
</dbReference>
<dbReference type="PANTHER" id="PTHR23219">
    <property type="entry name" value="TYROSINE-PROTEIN PHOSPHATASE C15H7.3-RELATED"/>
    <property type="match status" value="1"/>
</dbReference>
<organism evidence="3 4">
    <name type="scientific">Cylicocyclus nassatus</name>
    <name type="common">Nematode worm</name>
    <dbReference type="NCBI Taxonomy" id="53992"/>
    <lineage>
        <taxon>Eukaryota</taxon>
        <taxon>Metazoa</taxon>
        <taxon>Ecdysozoa</taxon>
        <taxon>Nematoda</taxon>
        <taxon>Chromadorea</taxon>
        <taxon>Rhabditida</taxon>
        <taxon>Rhabditina</taxon>
        <taxon>Rhabditomorpha</taxon>
        <taxon>Strongyloidea</taxon>
        <taxon>Strongylidae</taxon>
        <taxon>Cylicocyclus</taxon>
    </lineage>
</organism>
<evidence type="ECO:0000313" key="3">
    <source>
        <dbReference type="EMBL" id="CAJ0608706.1"/>
    </source>
</evidence>
<feature type="domain" description="Tyrosine specific protein phosphatases" evidence="2">
    <location>
        <begin position="1"/>
        <end position="54"/>
    </location>
</feature>
<keyword evidence="4" id="KW-1185">Reference proteome</keyword>
<evidence type="ECO:0000259" key="1">
    <source>
        <dbReference type="PROSITE" id="PS50055"/>
    </source>
</evidence>
<dbReference type="InterPro" id="IPR056752">
    <property type="entry name" value="EFL1"/>
</dbReference>
<dbReference type="Gene3D" id="3.90.190.10">
    <property type="entry name" value="Protein tyrosine phosphatase superfamily"/>
    <property type="match status" value="1"/>
</dbReference>
<gene>
    <name evidence="3" type="ORF">CYNAS_LOCUS20689</name>
</gene>
<sequence>MMHCSAGVGRTGTIIMIDIIPRKLFSCKEVDIVEVIKTLRNQRASCTQLEGRYVFVILSVLGYIKIKCPKYKERVNKSDSLYIRLRVAPLPNEVVALLEESAEVLKSIRGGHIDDKTLTEFKAKLLAVCEESLQYYRGSWWYRKSKEEIAELVERIWCFGPGRAKVNILINGTPNHHRKPWDSSE</sequence>